<feature type="compositionally biased region" description="Basic and acidic residues" evidence="1">
    <location>
        <begin position="1"/>
        <end position="11"/>
    </location>
</feature>
<name>A0A9I9D4P2_CUCME</name>
<feature type="compositionally biased region" description="Basic and acidic residues" evidence="1">
    <location>
        <begin position="20"/>
        <end position="29"/>
    </location>
</feature>
<sequence>MAQAEGKHNRELMVGASQTADKERDSGEFLWTEIDRSKNRSLDSNSDDAMWKLQIDGIGSSLSDDKCR</sequence>
<protein>
    <submittedName>
        <fullName evidence="2">Uncharacterized protein</fullName>
    </submittedName>
</protein>
<dbReference type="Gramene" id="MELO3C013220.2.1">
    <property type="protein sequence ID" value="MELO3C013220.2.1"/>
    <property type="gene ID" value="MELO3C013220.2"/>
</dbReference>
<evidence type="ECO:0000313" key="2">
    <source>
        <dbReference type="EnsemblPlants" id="MELO3C013220.2.1"/>
    </source>
</evidence>
<feature type="region of interest" description="Disordered" evidence="1">
    <location>
        <begin position="1"/>
        <end position="29"/>
    </location>
</feature>
<evidence type="ECO:0000256" key="1">
    <source>
        <dbReference type="SAM" id="MobiDB-lite"/>
    </source>
</evidence>
<reference evidence="2" key="1">
    <citation type="submission" date="2023-03" db="UniProtKB">
        <authorList>
            <consortium name="EnsemblPlants"/>
        </authorList>
    </citation>
    <scope>IDENTIFICATION</scope>
</reference>
<organism evidence="2">
    <name type="scientific">Cucumis melo</name>
    <name type="common">Muskmelon</name>
    <dbReference type="NCBI Taxonomy" id="3656"/>
    <lineage>
        <taxon>Eukaryota</taxon>
        <taxon>Viridiplantae</taxon>
        <taxon>Streptophyta</taxon>
        <taxon>Embryophyta</taxon>
        <taxon>Tracheophyta</taxon>
        <taxon>Spermatophyta</taxon>
        <taxon>Magnoliopsida</taxon>
        <taxon>eudicotyledons</taxon>
        <taxon>Gunneridae</taxon>
        <taxon>Pentapetalae</taxon>
        <taxon>rosids</taxon>
        <taxon>fabids</taxon>
        <taxon>Cucurbitales</taxon>
        <taxon>Cucurbitaceae</taxon>
        <taxon>Benincaseae</taxon>
        <taxon>Cucumis</taxon>
    </lineage>
</organism>
<dbReference type="AlphaFoldDB" id="A0A9I9D4P2"/>
<dbReference type="EnsemblPlants" id="MELO3C013220.2.1">
    <property type="protein sequence ID" value="MELO3C013220.2.1"/>
    <property type="gene ID" value="MELO3C013220.2"/>
</dbReference>
<accession>A0A9I9D4P2</accession>
<proteinExistence type="predicted"/>